<accession>A0A1U7HGH5</accession>
<dbReference type="OrthoDB" id="442807at2"/>
<keyword evidence="1" id="KW-0560">Oxidoreductase</keyword>
<name>A0A1U7HGH5_9CHRO</name>
<proteinExistence type="predicted"/>
<evidence type="ECO:0000313" key="1">
    <source>
        <dbReference type="EMBL" id="OKH22669.1"/>
    </source>
</evidence>
<dbReference type="Pfam" id="PF05721">
    <property type="entry name" value="PhyH"/>
    <property type="match status" value="1"/>
</dbReference>
<protein>
    <submittedName>
        <fullName evidence="1">Phytanoyl-CoA dioxygenase</fullName>
    </submittedName>
</protein>
<dbReference type="EMBL" id="MRCC01000019">
    <property type="protein sequence ID" value="OKH22669.1"/>
    <property type="molecule type" value="Genomic_DNA"/>
</dbReference>
<dbReference type="SUPFAM" id="SSF51197">
    <property type="entry name" value="Clavaminate synthase-like"/>
    <property type="match status" value="1"/>
</dbReference>
<reference evidence="1 2" key="1">
    <citation type="submission" date="2016-11" db="EMBL/GenBank/DDBJ databases">
        <title>Draft Genome Sequences of Nine Cyanobacterial Strains from Diverse Habitats.</title>
        <authorList>
            <person name="Zhu T."/>
            <person name="Hou S."/>
            <person name="Lu X."/>
            <person name="Hess W.R."/>
        </authorList>
    </citation>
    <scope>NUCLEOTIDE SEQUENCE [LARGE SCALE GENOMIC DNA]</scope>
    <source>
        <strain evidence="1 2">5.2 s.c.1</strain>
    </source>
</reference>
<evidence type="ECO:0000313" key="2">
    <source>
        <dbReference type="Proteomes" id="UP000185984"/>
    </source>
</evidence>
<dbReference type="Proteomes" id="UP000185984">
    <property type="component" value="Unassembled WGS sequence"/>
</dbReference>
<dbReference type="STRING" id="247279.NIES1031_19635"/>
<dbReference type="RefSeq" id="WP_073551163.1">
    <property type="nucleotide sequence ID" value="NZ_CAWMVK010000011.1"/>
</dbReference>
<gene>
    <name evidence="1" type="ORF">NIES1031_19635</name>
</gene>
<comment type="caution">
    <text evidence="1">The sequence shown here is derived from an EMBL/GenBank/DDBJ whole genome shotgun (WGS) entry which is preliminary data.</text>
</comment>
<sequence length="318" mass="37090">MYTRKFLAVENEKIIKAIRENGYFVFEEALTKEYVESILQEVDFEKVLVNTNDVGVVFSGSQQFLTHCLAKSKKVYNVITSSKVLDICNKYFLHKFLLVNHRIYQTKASHYMPWHTDNNRQVGYQLSEKHNMPGLLFLFYLSDVTKNAFQIVRKSHHWADNYNHEIYLSESFIKKFEKDIVTLQMPQGSLIICNTHVIHRAEPLDNKNYVRKTLLFQVDEVGDDVENVGHGEPNLINTEYLENLSPAVVEYLGFGRPRNYPTYPYSSVSTISNRELVALQKQLLLTLFKAIPKKMVIALVSYRVIIAAKRMMWKIKHN</sequence>
<keyword evidence="2" id="KW-1185">Reference proteome</keyword>
<keyword evidence="1" id="KW-0223">Dioxygenase</keyword>
<dbReference type="AlphaFoldDB" id="A0A1U7HGH5"/>
<dbReference type="Gene3D" id="2.60.120.620">
    <property type="entry name" value="q2cbj1_9rhob like domain"/>
    <property type="match status" value="1"/>
</dbReference>
<dbReference type="GO" id="GO:0016706">
    <property type="term" value="F:2-oxoglutarate-dependent dioxygenase activity"/>
    <property type="evidence" value="ECO:0007669"/>
    <property type="project" value="UniProtKB-ARBA"/>
</dbReference>
<dbReference type="InterPro" id="IPR008775">
    <property type="entry name" value="Phytyl_CoA_dOase-like"/>
</dbReference>
<organism evidence="1 2">
    <name type="scientific">Chroogloeocystis siderophila 5.2 s.c.1</name>
    <dbReference type="NCBI Taxonomy" id="247279"/>
    <lineage>
        <taxon>Bacteria</taxon>
        <taxon>Bacillati</taxon>
        <taxon>Cyanobacteriota</taxon>
        <taxon>Cyanophyceae</taxon>
        <taxon>Oscillatoriophycideae</taxon>
        <taxon>Chroococcales</taxon>
        <taxon>Chroococcaceae</taxon>
        <taxon>Chroogloeocystis</taxon>
    </lineage>
</organism>